<feature type="transmembrane region" description="Helical" evidence="5">
    <location>
        <begin position="137"/>
        <end position="156"/>
    </location>
</feature>
<gene>
    <name evidence="7" type="ORF">GCM10023329_55840</name>
</gene>
<name>A0ABP9BLK4_9ACTN</name>
<feature type="compositionally biased region" description="Low complexity" evidence="4">
    <location>
        <begin position="423"/>
        <end position="432"/>
    </location>
</feature>
<keyword evidence="2 7" id="KW-0418">Kinase</keyword>
<dbReference type="InterPro" id="IPR036890">
    <property type="entry name" value="HATPase_C_sf"/>
</dbReference>
<dbReference type="EMBL" id="BAABJV010000027">
    <property type="protein sequence ID" value="GAA4795960.1"/>
    <property type="molecule type" value="Genomic_DNA"/>
</dbReference>
<feature type="compositionally biased region" description="Basic and acidic residues" evidence="4">
    <location>
        <begin position="442"/>
        <end position="465"/>
    </location>
</feature>
<keyword evidence="5" id="KW-1133">Transmembrane helix</keyword>
<comment type="caution">
    <text evidence="7">The sequence shown here is derived from an EMBL/GenBank/DDBJ whole genome shotgun (WGS) entry which is preliminary data.</text>
</comment>
<evidence type="ECO:0000256" key="5">
    <source>
        <dbReference type="SAM" id="Phobius"/>
    </source>
</evidence>
<feature type="transmembrane region" description="Helical" evidence="5">
    <location>
        <begin position="47"/>
        <end position="64"/>
    </location>
</feature>
<dbReference type="GO" id="GO:0016301">
    <property type="term" value="F:kinase activity"/>
    <property type="evidence" value="ECO:0007669"/>
    <property type="project" value="UniProtKB-KW"/>
</dbReference>
<feature type="region of interest" description="Disordered" evidence="4">
    <location>
        <begin position="407"/>
        <end position="465"/>
    </location>
</feature>
<evidence type="ECO:0000256" key="3">
    <source>
        <dbReference type="ARBA" id="ARBA00023012"/>
    </source>
</evidence>
<reference evidence="8" key="1">
    <citation type="journal article" date="2019" name="Int. J. Syst. Evol. Microbiol.">
        <title>The Global Catalogue of Microorganisms (GCM) 10K type strain sequencing project: providing services to taxonomists for standard genome sequencing and annotation.</title>
        <authorList>
            <consortium name="The Broad Institute Genomics Platform"/>
            <consortium name="The Broad Institute Genome Sequencing Center for Infectious Disease"/>
            <person name="Wu L."/>
            <person name="Ma J."/>
        </authorList>
    </citation>
    <scope>NUCLEOTIDE SEQUENCE [LARGE SCALE GENOMIC DNA]</scope>
    <source>
        <strain evidence="8">JCM 18324</strain>
    </source>
</reference>
<evidence type="ECO:0000256" key="4">
    <source>
        <dbReference type="SAM" id="MobiDB-lite"/>
    </source>
</evidence>
<dbReference type="PANTHER" id="PTHR24421:SF63">
    <property type="entry name" value="SENSOR HISTIDINE KINASE DESK"/>
    <property type="match status" value="1"/>
</dbReference>
<dbReference type="InterPro" id="IPR050482">
    <property type="entry name" value="Sensor_HK_TwoCompSys"/>
</dbReference>
<keyword evidence="1" id="KW-0808">Transferase</keyword>
<sequence>MGLWSGRSGAAKVDLYTRGSVYAIHWGAVLCVVLVAAALLVSAAGRPLLVSAVLLLALVNGVLCHRLARTAIEAYLGRRAYPGRLLALCAAATAGLAAPVVAAGTTVPEGLLPLLLGCCLAPLSGGHCLLPRARTVALHQVLALVVLAAVLPGAGYGAGDAVAVAVTVGLITGWLAVTVRVSLWVLAVMWKLHAARDVEARLAVAEERLRFGRDLHDVLGRNLAVIALKSELAVELAHRGRPEAADQMTEVQRIARESQREVREVVRGYRDADLRAELDGASSVLAAAGIGCTVLTAPHRGAVPRAHGGGRELSALDAAVQSALGWVVREAATNILRHGDARHCTISVGLVEGSAVLTVENDGAGARAAAPVGPGSGLAGLRERLAAVGGSLEAGPLGGDRFRVAARVPLPGPEDPGAGGAGTAAPSAGSGPVPRPPGPRRAPGEHRSAPGREPLRTGTEPKEPA</sequence>
<dbReference type="Gene3D" id="3.30.565.10">
    <property type="entry name" value="Histidine kinase-like ATPase, C-terminal domain"/>
    <property type="match status" value="1"/>
</dbReference>
<proteinExistence type="predicted"/>
<dbReference type="SUPFAM" id="SSF55874">
    <property type="entry name" value="ATPase domain of HSP90 chaperone/DNA topoisomerase II/histidine kinase"/>
    <property type="match status" value="1"/>
</dbReference>
<dbReference type="Pfam" id="PF07730">
    <property type="entry name" value="HisKA_3"/>
    <property type="match status" value="1"/>
</dbReference>
<feature type="transmembrane region" description="Helical" evidence="5">
    <location>
        <begin position="111"/>
        <end position="130"/>
    </location>
</feature>
<dbReference type="InterPro" id="IPR011712">
    <property type="entry name" value="Sig_transdc_His_kin_sub3_dim/P"/>
</dbReference>
<evidence type="ECO:0000256" key="2">
    <source>
        <dbReference type="ARBA" id="ARBA00022777"/>
    </source>
</evidence>
<dbReference type="Proteomes" id="UP001501147">
    <property type="component" value="Unassembled WGS sequence"/>
</dbReference>
<feature type="transmembrane region" description="Helical" evidence="5">
    <location>
        <begin position="85"/>
        <end position="105"/>
    </location>
</feature>
<evidence type="ECO:0000313" key="8">
    <source>
        <dbReference type="Proteomes" id="UP001501147"/>
    </source>
</evidence>
<keyword evidence="5" id="KW-0812">Transmembrane</keyword>
<feature type="transmembrane region" description="Helical" evidence="5">
    <location>
        <begin position="21"/>
        <end position="41"/>
    </location>
</feature>
<evidence type="ECO:0000259" key="6">
    <source>
        <dbReference type="Pfam" id="PF07730"/>
    </source>
</evidence>
<accession>A0ABP9BLK4</accession>
<keyword evidence="5" id="KW-0472">Membrane</keyword>
<feature type="domain" description="Signal transduction histidine kinase subgroup 3 dimerisation and phosphoacceptor" evidence="6">
    <location>
        <begin position="207"/>
        <end position="273"/>
    </location>
</feature>
<dbReference type="PANTHER" id="PTHR24421">
    <property type="entry name" value="NITRATE/NITRITE SENSOR PROTEIN NARX-RELATED"/>
    <property type="match status" value="1"/>
</dbReference>
<keyword evidence="3" id="KW-0902">Two-component regulatory system</keyword>
<dbReference type="Gene3D" id="1.20.5.1930">
    <property type="match status" value="1"/>
</dbReference>
<evidence type="ECO:0000313" key="7">
    <source>
        <dbReference type="EMBL" id="GAA4795960.1"/>
    </source>
</evidence>
<protein>
    <submittedName>
        <fullName evidence="7">Histidine kinase</fullName>
    </submittedName>
</protein>
<evidence type="ECO:0000256" key="1">
    <source>
        <dbReference type="ARBA" id="ARBA00022679"/>
    </source>
</evidence>
<organism evidence="7 8">
    <name type="scientific">Streptomyces sanyensis</name>
    <dbReference type="NCBI Taxonomy" id="568869"/>
    <lineage>
        <taxon>Bacteria</taxon>
        <taxon>Bacillati</taxon>
        <taxon>Actinomycetota</taxon>
        <taxon>Actinomycetes</taxon>
        <taxon>Kitasatosporales</taxon>
        <taxon>Streptomycetaceae</taxon>
        <taxon>Streptomyces</taxon>
    </lineage>
</organism>
<feature type="transmembrane region" description="Helical" evidence="5">
    <location>
        <begin position="162"/>
        <end position="186"/>
    </location>
</feature>
<keyword evidence="8" id="KW-1185">Reference proteome</keyword>
<dbReference type="CDD" id="cd16917">
    <property type="entry name" value="HATPase_UhpB-NarQ-NarX-like"/>
    <property type="match status" value="1"/>
</dbReference>
<dbReference type="RefSeq" id="WP_345616285.1">
    <property type="nucleotide sequence ID" value="NZ_BAABJV010000027.1"/>
</dbReference>